<evidence type="ECO:0000313" key="2">
    <source>
        <dbReference type="Proteomes" id="UP000280726"/>
    </source>
</evidence>
<gene>
    <name evidence="1" type="ORF">EDD32_0397</name>
</gene>
<protein>
    <submittedName>
        <fullName evidence="1">Hemolytic domain-containing protein</fullName>
    </submittedName>
</protein>
<dbReference type="AlphaFoldDB" id="A0A3N4Z033"/>
<dbReference type="NCBIfam" id="TIGR00278">
    <property type="entry name" value="membrane protein insertion efficiency factor YidD"/>
    <property type="match status" value="1"/>
</dbReference>
<evidence type="ECO:0000313" key="1">
    <source>
        <dbReference type="EMBL" id="RPF25983.1"/>
    </source>
</evidence>
<dbReference type="EMBL" id="RKRA01000001">
    <property type="protein sequence ID" value="RPF25983.1"/>
    <property type="molecule type" value="Genomic_DNA"/>
</dbReference>
<dbReference type="Proteomes" id="UP000280726">
    <property type="component" value="Unassembled WGS sequence"/>
</dbReference>
<organism evidence="1 2">
    <name type="scientific">Georgenia muralis</name>
    <dbReference type="NCBI Taxonomy" id="154117"/>
    <lineage>
        <taxon>Bacteria</taxon>
        <taxon>Bacillati</taxon>
        <taxon>Actinomycetota</taxon>
        <taxon>Actinomycetes</taxon>
        <taxon>Micrococcales</taxon>
        <taxon>Bogoriellaceae</taxon>
        <taxon>Georgenia</taxon>
    </lineage>
</organism>
<dbReference type="InterPro" id="IPR002696">
    <property type="entry name" value="Membr_insert_effic_factor_YidD"/>
</dbReference>
<dbReference type="RefSeq" id="WP_123914161.1">
    <property type="nucleotide sequence ID" value="NZ_RKRA01000001.1"/>
</dbReference>
<reference evidence="1 2" key="1">
    <citation type="submission" date="2018-11" db="EMBL/GenBank/DDBJ databases">
        <title>Sequencing the genomes of 1000 actinobacteria strains.</title>
        <authorList>
            <person name="Klenk H.-P."/>
        </authorList>
    </citation>
    <scope>NUCLEOTIDE SEQUENCE [LARGE SCALE GENOMIC DNA]</scope>
    <source>
        <strain evidence="1 2">DSM 14418</strain>
    </source>
</reference>
<name>A0A3N4Z033_9MICO</name>
<comment type="caution">
    <text evidence="1">The sequence shown here is derived from an EMBL/GenBank/DDBJ whole genome shotgun (WGS) entry which is preliminary data.</text>
</comment>
<accession>A0A3N4Z033</accession>
<sequence length="100" mass="10779">MSTTWNGLAVAPARAVDRAIDLYQRRISPRKGWSCAYGVAHGDATCSGAVREIVARRGLVRGTLPVALQLWACYQAASLLRQSNVQGVCCCGGIPIPFRF</sequence>
<dbReference type="OrthoDB" id="6629784at2"/>
<proteinExistence type="predicted"/>
<keyword evidence="2" id="KW-1185">Reference proteome</keyword>